<feature type="coiled-coil region" evidence="1">
    <location>
        <begin position="84"/>
        <end position="111"/>
    </location>
</feature>
<comment type="caution">
    <text evidence="3">The sequence shown here is derived from an EMBL/GenBank/DDBJ whole genome shotgun (WGS) entry which is preliminary data.</text>
</comment>
<proteinExistence type="predicted"/>
<dbReference type="EMBL" id="BAABBX010000005">
    <property type="protein sequence ID" value="GAA4185267.1"/>
    <property type="molecule type" value="Genomic_DNA"/>
</dbReference>
<evidence type="ECO:0008006" key="5">
    <source>
        <dbReference type="Google" id="ProtNLM"/>
    </source>
</evidence>
<organism evidence="3 4">
    <name type="scientific">Gryllotalpicola kribbensis</name>
    <dbReference type="NCBI Taxonomy" id="993084"/>
    <lineage>
        <taxon>Bacteria</taxon>
        <taxon>Bacillati</taxon>
        <taxon>Actinomycetota</taxon>
        <taxon>Actinomycetes</taxon>
        <taxon>Micrococcales</taxon>
        <taxon>Microbacteriaceae</taxon>
        <taxon>Gryllotalpicola</taxon>
    </lineage>
</organism>
<keyword evidence="2" id="KW-0812">Transmembrane</keyword>
<reference evidence="4" key="1">
    <citation type="journal article" date="2019" name="Int. J. Syst. Evol. Microbiol.">
        <title>The Global Catalogue of Microorganisms (GCM) 10K type strain sequencing project: providing services to taxonomists for standard genome sequencing and annotation.</title>
        <authorList>
            <consortium name="The Broad Institute Genomics Platform"/>
            <consortium name="The Broad Institute Genome Sequencing Center for Infectious Disease"/>
            <person name="Wu L."/>
            <person name="Ma J."/>
        </authorList>
    </citation>
    <scope>NUCLEOTIDE SEQUENCE [LARGE SCALE GENOMIC DNA]</scope>
    <source>
        <strain evidence="4">JCM 17593</strain>
    </source>
</reference>
<evidence type="ECO:0000256" key="2">
    <source>
        <dbReference type="SAM" id="Phobius"/>
    </source>
</evidence>
<accession>A0ABP8AKD5</accession>
<dbReference type="InterPro" id="IPR007060">
    <property type="entry name" value="FtsL/DivIC"/>
</dbReference>
<keyword evidence="2" id="KW-1133">Transmembrane helix</keyword>
<gene>
    <name evidence="3" type="ORF">GCM10022288_07000</name>
</gene>
<keyword evidence="4" id="KW-1185">Reference proteome</keyword>
<evidence type="ECO:0000313" key="4">
    <source>
        <dbReference type="Proteomes" id="UP001500213"/>
    </source>
</evidence>
<dbReference type="Proteomes" id="UP001500213">
    <property type="component" value="Unassembled WGS sequence"/>
</dbReference>
<protein>
    <recommendedName>
        <fullName evidence="5">Septum formation initiator family protein</fullName>
    </recommendedName>
</protein>
<sequence length="190" mass="20832">METAARVDSAKPNGDPAFFQKARRPDRAARLRVSPTLGSMSTARTTAVNARGWLRGIRLSWFAVVMFGVLVLGVLVLAPTVRMYTAQQQQISKLQQQNADQRAEVSKLDAQIKNWDDPDYIKAQARDRLLYVMPGETSYLIIDDLPAAPAKTPKKVSTKVQQQDGDWSATLLRSILEKPATTPGTGGGGH</sequence>
<evidence type="ECO:0000313" key="3">
    <source>
        <dbReference type="EMBL" id="GAA4185267.1"/>
    </source>
</evidence>
<dbReference type="Pfam" id="PF04977">
    <property type="entry name" value="DivIC"/>
    <property type="match status" value="1"/>
</dbReference>
<evidence type="ECO:0000256" key="1">
    <source>
        <dbReference type="SAM" id="Coils"/>
    </source>
</evidence>
<name>A0ABP8AKD5_9MICO</name>
<feature type="transmembrane region" description="Helical" evidence="2">
    <location>
        <begin position="59"/>
        <end position="78"/>
    </location>
</feature>
<keyword evidence="2" id="KW-0472">Membrane</keyword>
<keyword evidence="1" id="KW-0175">Coiled coil</keyword>